<reference evidence="1" key="1">
    <citation type="submission" date="2020-03" db="EMBL/GenBank/DDBJ databases">
        <title>Hybrid Assembly of Korean Phytophthora infestans isolates.</title>
        <authorList>
            <person name="Prokchorchik M."/>
            <person name="Lee Y."/>
            <person name="Seo J."/>
            <person name="Cho J.-H."/>
            <person name="Park Y.-E."/>
            <person name="Jang D.-C."/>
            <person name="Im J.-S."/>
            <person name="Choi J.-G."/>
            <person name="Park H.-J."/>
            <person name="Lee G.-B."/>
            <person name="Lee Y.-G."/>
            <person name="Hong S.-Y."/>
            <person name="Cho K."/>
            <person name="Sohn K.H."/>
        </authorList>
    </citation>
    <scope>NUCLEOTIDE SEQUENCE</scope>
    <source>
        <strain evidence="1">KR_2_A2</strain>
    </source>
</reference>
<organism evidence="1 2">
    <name type="scientific">Phytophthora infestans</name>
    <name type="common">Potato late blight agent</name>
    <name type="synonym">Botrytis infestans</name>
    <dbReference type="NCBI Taxonomy" id="4787"/>
    <lineage>
        <taxon>Eukaryota</taxon>
        <taxon>Sar</taxon>
        <taxon>Stramenopiles</taxon>
        <taxon>Oomycota</taxon>
        <taxon>Peronosporomycetes</taxon>
        <taxon>Peronosporales</taxon>
        <taxon>Peronosporaceae</taxon>
        <taxon>Phytophthora</taxon>
    </lineage>
</organism>
<accession>A0A8S9V149</accession>
<proteinExistence type="predicted"/>
<dbReference type="AlphaFoldDB" id="A0A8S9V149"/>
<comment type="caution">
    <text evidence="1">The sequence shown here is derived from an EMBL/GenBank/DDBJ whole genome shotgun (WGS) entry which is preliminary data.</text>
</comment>
<dbReference type="EMBL" id="JAACNO010000601">
    <property type="protein sequence ID" value="KAF4146531.1"/>
    <property type="molecule type" value="Genomic_DNA"/>
</dbReference>
<name>A0A8S9V149_PHYIN</name>
<sequence length="172" mass="19435">MILTLVLNLRTKNIASKIAAKRGEATSHSGNHLEDLVVAARSKLFKAHYDVPVAETPAPRSSQPFLFGAPVPSPSKQRFQDNQVLEKAEDVAHKWMELDVDWVQVSLQHFLTPETKESKMKTPEQVRLERKKLLTQSTASKPYGTFLSCTGRLIFYAAFDKPAKTIFHQLLY</sequence>
<evidence type="ECO:0000313" key="1">
    <source>
        <dbReference type="EMBL" id="KAF4146531.1"/>
    </source>
</evidence>
<protein>
    <submittedName>
        <fullName evidence="1">Uncharacterized protein</fullName>
    </submittedName>
</protein>
<evidence type="ECO:0000313" key="2">
    <source>
        <dbReference type="Proteomes" id="UP000704712"/>
    </source>
</evidence>
<dbReference type="Proteomes" id="UP000704712">
    <property type="component" value="Unassembled WGS sequence"/>
</dbReference>
<gene>
    <name evidence="1" type="ORF">GN958_ATG04304</name>
</gene>